<gene>
    <name evidence="1" type="ORF">GCK32_018254</name>
</gene>
<dbReference type="Proteomes" id="UP001331761">
    <property type="component" value="Unassembled WGS sequence"/>
</dbReference>
<comment type="caution">
    <text evidence="1">The sequence shown here is derived from an EMBL/GenBank/DDBJ whole genome shotgun (WGS) entry which is preliminary data.</text>
</comment>
<name>A0AAN8FRB7_TRICO</name>
<keyword evidence="2" id="KW-1185">Reference proteome</keyword>
<sequence>MTLFKTFCGHLCSAPLKTARAITDVFERTPQLLLPYGLVISASQNLSNIVLTLFHSVFLNTNSYSLPKAQLQKHFRSFHFISCAHIAFTLERCYRTF</sequence>
<accession>A0AAN8FRB7</accession>
<dbReference type="EMBL" id="WIXE01013612">
    <property type="protein sequence ID" value="KAK5974950.1"/>
    <property type="molecule type" value="Genomic_DNA"/>
</dbReference>
<organism evidence="1 2">
    <name type="scientific">Trichostrongylus colubriformis</name>
    <name type="common">Black scour worm</name>
    <dbReference type="NCBI Taxonomy" id="6319"/>
    <lineage>
        <taxon>Eukaryota</taxon>
        <taxon>Metazoa</taxon>
        <taxon>Ecdysozoa</taxon>
        <taxon>Nematoda</taxon>
        <taxon>Chromadorea</taxon>
        <taxon>Rhabditida</taxon>
        <taxon>Rhabditina</taxon>
        <taxon>Rhabditomorpha</taxon>
        <taxon>Strongyloidea</taxon>
        <taxon>Trichostrongylidae</taxon>
        <taxon>Trichostrongylus</taxon>
    </lineage>
</organism>
<evidence type="ECO:0000313" key="2">
    <source>
        <dbReference type="Proteomes" id="UP001331761"/>
    </source>
</evidence>
<reference evidence="1 2" key="1">
    <citation type="submission" date="2019-10" db="EMBL/GenBank/DDBJ databases">
        <title>Assembly and Annotation for the nematode Trichostrongylus colubriformis.</title>
        <authorList>
            <person name="Martin J."/>
        </authorList>
    </citation>
    <scope>NUCLEOTIDE SEQUENCE [LARGE SCALE GENOMIC DNA]</scope>
    <source>
        <strain evidence="1">G859</strain>
        <tissue evidence="1">Whole worm</tissue>
    </source>
</reference>
<protein>
    <submittedName>
        <fullName evidence="1">Uncharacterized protein</fullName>
    </submittedName>
</protein>
<proteinExistence type="predicted"/>
<dbReference type="AlphaFoldDB" id="A0AAN8FRB7"/>
<evidence type="ECO:0000313" key="1">
    <source>
        <dbReference type="EMBL" id="KAK5974950.1"/>
    </source>
</evidence>